<evidence type="ECO:0000259" key="4">
    <source>
        <dbReference type="Pfam" id="PF03160"/>
    </source>
</evidence>
<reference evidence="5 6" key="1">
    <citation type="journal article" date="2020" name="Cell">
        <title>Large-Scale Comparative Analyses of Tick Genomes Elucidate Their Genetic Diversity and Vector Capacities.</title>
        <authorList>
            <consortium name="Tick Genome and Microbiome Consortium (TIGMIC)"/>
            <person name="Jia N."/>
            <person name="Wang J."/>
            <person name="Shi W."/>
            <person name="Du L."/>
            <person name="Sun Y."/>
            <person name="Zhan W."/>
            <person name="Jiang J.F."/>
            <person name="Wang Q."/>
            <person name="Zhang B."/>
            <person name="Ji P."/>
            <person name="Bell-Sakyi L."/>
            <person name="Cui X.M."/>
            <person name="Yuan T.T."/>
            <person name="Jiang B.G."/>
            <person name="Yang W.F."/>
            <person name="Lam T.T."/>
            <person name="Chang Q.C."/>
            <person name="Ding S.J."/>
            <person name="Wang X.J."/>
            <person name="Zhu J.G."/>
            <person name="Ruan X.D."/>
            <person name="Zhao L."/>
            <person name="Wei J.T."/>
            <person name="Ye R.Z."/>
            <person name="Que T.C."/>
            <person name="Du C.H."/>
            <person name="Zhou Y.H."/>
            <person name="Cheng J.X."/>
            <person name="Dai P.F."/>
            <person name="Guo W.B."/>
            <person name="Han X.H."/>
            <person name="Huang E.J."/>
            <person name="Li L.F."/>
            <person name="Wei W."/>
            <person name="Gao Y.C."/>
            <person name="Liu J.Z."/>
            <person name="Shao H.Z."/>
            <person name="Wang X."/>
            <person name="Wang C.C."/>
            <person name="Yang T.C."/>
            <person name="Huo Q.B."/>
            <person name="Li W."/>
            <person name="Chen H.Y."/>
            <person name="Chen S.E."/>
            <person name="Zhou L.G."/>
            <person name="Ni X.B."/>
            <person name="Tian J.H."/>
            <person name="Sheng Y."/>
            <person name="Liu T."/>
            <person name="Pan Y.S."/>
            <person name="Xia L.Y."/>
            <person name="Li J."/>
            <person name="Zhao F."/>
            <person name="Cao W.C."/>
        </authorList>
    </citation>
    <scope>NUCLEOTIDE SEQUENCE [LARGE SCALE GENOMIC DNA]</scope>
    <source>
        <strain evidence="5">HaeL-2018</strain>
    </source>
</reference>
<protein>
    <recommendedName>
        <fullName evidence="4">Calx-beta domain-containing protein</fullName>
    </recommendedName>
</protein>
<dbReference type="SUPFAM" id="SSF141072">
    <property type="entry name" value="CalX-like"/>
    <property type="match status" value="1"/>
</dbReference>
<dbReference type="Proteomes" id="UP000821853">
    <property type="component" value="Chromosome 4"/>
</dbReference>
<comment type="caution">
    <text evidence="5">The sequence shown here is derived from an EMBL/GenBank/DDBJ whole genome shotgun (WGS) entry which is preliminary data.</text>
</comment>
<evidence type="ECO:0000256" key="2">
    <source>
        <dbReference type="ARBA" id="ARBA00022737"/>
    </source>
</evidence>
<sequence>MLNQIFGEIKFTREQQVTALSRSLSSPFLLLCVPAGISARNLSARQGLDFSGAYARQVQFNPGQAEAEWRLRLLDDGVFERREEFLVVLGQALMTATESPDKAVVTVHDAEDGMLPRSRDIF</sequence>
<evidence type="ECO:0000313" key="6">
    <source>
        <dbReference type="Proteomes" id="UP000821853"/>
    </source>
</evidence>
<dbReference type="Pfam" id="PF03160">
    <property type="entry name" value="Calx-beta"/>
    <property type="match status" value="1"/>
</dbReference>
<dbReference type="OrthoDB" id="6481274at2759"/>
<feature type="domain" description="Calx-beta" evidence="4">
    <location>
        <begin position="33"/>
        <end position="110"/>
    </location>
</feature>
<keyword evidence="3" id="KW-0106">Calcium</keyword>
<dbReference type="GO" id="GO:0009653">
    <property type="term" value="P:anatomical structure morphogenesis"/>
    <property type="evidence" value="ECO:0007669"/>
    <property type="project" value="TreeGrafter"/>
</dbReference>
<name>A0A9J6GF64_HAELO</name>
<dbReference type="AlphaFoldDB" id="A0A9J6GF64"/>
<keyword evidence="1" id="KW-0732">Signal</keyword>
<dbReference type="EMBL" id="JABSTR010000006">
    <property type="protein sequence ID" value="KAH9373409.1"/>
    <property type="molecule type" value="Genomic_DNA"/>
</dbReference>
<accession>A0A9J6GF64</accession>
<proteinExistence type="predicted"/>
<evidence type="ECO:0000256" key="3">
    <source>
        <dbReference type="ARBA" id="ARBA00022837"/>
    </source>
</evidence>
<dbReference type="VEuPathDB" id="VectorBase:HLOH_060438"/>
<gene>
    <name evidence="5" type="ORF">HPB48_009454</name>
</gene>
<dbReference type="InterPro" id="IPR003644">
    <property type="entry name" value="Calx_beta"/>
</dbReference>
<dbReference type="PANTHER" id="PTHR45739">
    <property type="entry name" value="MATRIX PROTEIN, PUTATIVE-RELATED"/>
    <property type="match status" value="1"/>
</dbReference>
<evidence type="ECO:0000313" key="5">
    <source>
        <dbReference type="EMBL" id="KAH9373409.1"/>
    </source>
</evidence>
<keyword evidence="2" id="KW-0677">Repeat</keyword>
<dbReference type="InterPro" id="IPR038081">
    <property type="entry name" value="CalX-like_sf"/>
</dbReference>
<dbReference type="GO" id="GO:0016020">
    <property type="term" value="C:membrane"/>
    <property type="evidence" value="ECO:0007669"/>
    <property type="project" value="InterPro"/>
</dbReference>
<keyword evidence="6" id="KW-1185">Reference proteome</keyword>
<dbReference type="GO" id="GO:0007154">
    <property type="term" value="P:cell communication"/>
    <property type="evidence" value="ECO:0007669"/>
    <property type="project" value="InterPro"/>
</dbReference>
<organism evidence="5 6">
    <name type="scientific">Haemaphysalis longicornis</name>
    <name type="common">Bush tick</name>
    <dbReference type="NCBI Taxonomy" id="44386"/>
    <lineage>
        <taxon>Eukaryota</taxon>
        <taxon>Metazoa</taxon>
        <taxon>Ecdysozoa</taxon>
        <taxon>Arthropoda</taxon>
        <taxon>Chelicerata</taxon>
        <taxon>Arachnida</taxon>
        <taxon>Acari</taxon>
        <taxon>Parasitiformes</taxon>
        <taxon>Ixodida</taxon>
        <taxon>Ixodoidea</taxon>
        <taxon>Ixodidae</taxon>
        <taxon>Haemaphysalinae</taxon>
        <taxon>Haemaphysalis</taxon>
    </lineage>
</organism>
<dbReference type="PANTHER" id="PTHR45739:SF8">
    <property type="entry name" value="FRAS1-RELATED EXTRACELLULAR MATRIX PROTEIN 1"/>
    <property type="match status" value="1"/>
</dbReference>
<evidence type="ECO:0000256" key="1">
    <source>
        <dbReference type="ARBA" id="ARBA00022729"/>
    </source>
</evidence>
<dbReference type="InterPro" id="IPR051561">
    <property type="entry name" value="FRAS1_ECM"/>
</dbReference>
<dbReference type="Gene3D" id="2.60.40.2030">
    <property type="match status" value="1"/>
</dbReference>